<dbReference type="STRING" id="361183.AMC99_01675"/>
<feature type="transmembrane region" description="Helical" evidence="1">
    <location>
        <begin position="233"/>
        <end position="255"/>
    </location>
</feature>
<dbReference type="EMBL" id="CP012669">
    <property type="protein sequence ID" value="ALE16966.1"/>
    <property type="molecule type" value="Genomic_DNA"/>
</dbReference>
<evidence type="ECO:0000256" key="1">
    <source>
        <dbReference type="SAM" id="Phobius"/>
    </source>
</evidence>
<dbReference type="AlphaFoldDB" id="A0A0M3TAL5"/>
<name>A0A0M3TAL5_9SPHN</name>
<feature type="transmembrane region" description="Helical" evidence="1">
    <location>
        <begin position="201"/>
        <end position="221"/>
    </location>
</feature>
<feature type="transmembrane region" description="Helical" evidence="1">
    <location>
        <begin position="77"/>
        <end position="97"/>
    </location>
</feature>
<keyword evidence="1" id="KW-0472">Membrane</keyword>
<organism evidence="2 3">
    <name type="scientific">Altererythrobacter epoxidivorans</name>
    <dbReference type="NCBI Taxonomy" id="361183"/>
    <lineage>
        <taxon>Bacteria</taxon>
        <taxon>Pseudomonadati</taxon>
        <taxon>Pseudomonadota</taxon>
        <taxon>Alphaproteobacteria</taxon>
        <taxon>Sphingomonadales</taxon>
        <taxon>Erythrobacteraceae</taxon>
        <taxon>Altererythrobacter</taxon>
    </lineage>
</organism>
<dbReference type="RefSeq" id="WP_061925255.1">
    <property type="nucleotide sequence ID" value="NZ_CP012669.1"/>
</dbReference>
<feature type="transmembrane region" description="Helical" evidence="1">
    <location>
        <begin position="261"/>
        <end position="280"/>
    </location>
</feature>
<feature type="transmembrane region" description="Helical" evidence="1">
    <location>
        <begin position="287"/>
        <end position="304"/>
    </location>
</feature>
<keyword evidence="1" id="KW-1133">Transmembrane helix</keyword>
<keyword evidence="3" id="KW-1185">Reference proteome</keyword>
<gene>
    <name evidence="2" type="ORF">AMC99_01675</name>
</gene>
<dbReference type="OrthoDB" id="9770600at2"/>
<proteinExistence type="predicted"/>
<evidence type="ECO:0008006" key="4">
    <source>
        <dbReference type="Google" id="ProtNLM"/>
    </source>
</evidence>
<feature type="transmembrane region" description="Helical" evidence="1">
    <location>
        <begin position="310"/>
        <end position="332"/>
    </location>
</feature>
<reference evidence="2 3" key="1">
    <citation type="submission" date="2015-09" db="EMBL/GenBank/DDBJ databases">
        <title>Complete genome sequence of a benzo[a]pyrene-degrading bacterium Altererythrobacter epoxidivorans CGMCC 1.7731T.</title>
        <authorList>
            <person name="Li Z."/>
            <person name="Cheng H."/>
            <person name="Huo Y."/>
            <person name="Xu X."/>
        </authorList>
    </citation>
    <scope>NUCLEOTIDE SEQUENCE [LARGE SCALE GENOMIC DNA]</scope>
    <source>
        <strain evidence="2 3">CGMCC 1.7731</strain>
    </source>
</reference>
<keyword evidence="1" id="KW-0812">Transmembrane</keyword>
<feature type="transmembrane region" description="Helical" evidence="1">
    <location>
        <begin position="51"/>
        <end position="71"/>
    </location>
</feature>
<dbReference type="KEGG" id="aep:AMC99_01675"/>
<protein>
    <recommendedName>
        <fullName evidence="4">Branched-chain amino acid ABC-type transport system, permease component</fullName>
    </recommendedName>
</protein>
<evidence type="ECO:0000313" key="2">
    <source>
        <dbReference type="EMBL" id="ALE16966.1"/>
    </source>
</evidence>
<feature type="transmembrane region" description="Helical" evidence="1">
    <location>
        <begin position="168"/>
        <end position="189"/>
    </location>
</feature>
<dbReference type="PATRIC" id="fig|361183.4.peg.1647"/>
<evidence type="ECO:0000313" key="3">
    <source>
        <dbReference type="Proteomes" id="UP000057938"/>
    </source>
</evidence>
<feature type="transmembrane region" description="Helical" evidence="1">
    <location>
        <begin position="139"/>
        <end position="161"/>
    </location>
</feature>
<sequence>MYTEDDLRTAVASGAISAEAADALRNSVRASREAPATDEEHFRLINSFNDIFVTIAAVLLLVAMAGIGHALTPALDGPPPFSGMFIAAAAWGMAEYFTRRRRMALPSIVLLIAFVGGIFEMLLGFIVMSFSGDNFETHAVMAGLLIAATGLVTAGAAWLHWRRFMVPITIAAGAAALTVTAIALIMTAIGPRQIENPQGILIPMVFVAGLAIFTVAMRWDISDLGRQTRRSDVAFWLHLLAAPMIAHPLFHWLGVTDGENIGIGASVGVLVVYVALGIVALAVDRRALLVSALAYVLAALTFLFDEFGAVELNVALTALVIGSALLTLSAFWTPIRSKVVSALPGDLQSKVPATGLALASA</sequence>
<dbReference type="Proteomes" id="UP000057938">
    <property type="component" value="Chromosome"/>
</dbReference>
<feature type="transmembrane region" description="Helical" evidence="1">
    <location>
        <begin position="104"/>
        <end position="127"/>
    </location>
</feature>
<accession>A0A0M3TAL5</accession>